<evidence type="ECO:0000313" key="11">
    <source>
        <dbReference type="EMBL" id="PIP56471.1"/>
    </source>
</evidence>
<proteinExistence type="predicted"/>
<dbReference type="InterPro" id="IPR049163">
    <property type="entry name" value="Pif1-like_2B_dom"/>
</dbReference>
<evidence type="ECO:0000256" key="4">
    <source>
        <dbReference type="ARBA" id="ARBA00022806"/>
    </source>
</evidence>
<evidence type="ECO:0000313" key="12">
    <source>
        <dbReference type="Proteomes" id="UP000228495"/>
    </source>
</evidence>
<dbReference type="Pfam" id="PF05970">
    <property type="entry name" value="PIF1"/>
    <property type="match status" value="1"/>
</dbReference>
<name>A0A2H0BFP8_UNCKA</name>
<dbReference type="PANTHER" id="PTHR47642:SF5">
    <property type="entry name" value="ATP-DEPENDENT DNA HELICASE"/>
    <property type="match status" value="1"/>
</dbReference>
<dbReference type="GO" id="GO:0006281">
    <property type="term" value="P:DNA repair"/>
    <property type="evidence" value="ECO:0007669"/>
    <property type="project" value="InterPro"/>
</dbReference>
<evidence type="ECO:0000256" key="5">
    <source>
        <dbReference type="ARBA" id="ARBA00022840"/>
    </source>
</evidence>
<dbReference type="SUPFAM" id="SSF52540">
    <property type="entry name" value="P-loop containing nucleoside triphosphate hydrolases"/>
    <property type="match status" value="2"/>
</dbReference>
<dbReference type="EMBL" id="PCSU01000051">
    <property type="protein sequence ID" value="PIP56471.1"/>
    <property type="molecule type" value="Genomic_DNA"/>
</dbReference>
<evidence type="ECO:0000256" key="3">
    <source>
        <dbReference type="ARBA" id="ARBA00022801"/>
    </source>
</evidence>
<dbReference type="AlphaFoldDB" id="A0A2H0BFP8"/>
<keyword evidence="8" id="KW-0413">Isomerase</keyword>
<reference evidence="11 12" key="1">
    <citation type="submission" date="2017-09" db="EMBL/GenBank/DDBJ databases">
        <title>Depth-based differentiation of microbial function through sediment-hosted aquifers and enrichment of novel symbionts in the deep terrestrial subsurface.</title>
        <authorList>
            <person name="Probst A.J."/>
            <person name="Ladd B."/>
            <person name="Jarett J.K."/>
            <person name="Geller-Mcgrath D.E."/>
            <person name="Sieber C.M."/>
            <person name="Emerson J.B."/>
            <person name="Anantharaman K."/>
            <person name="Thomas B.C."/>
            <person name="Malmstrom R."/>
            <person name="Stieglmeier M."/>
            <person name="Klingl A."/>
            <person name="Woyke T."/>
            <person name="Ryan C.M."/>
            <person name="Banfield J.F."/>
        </authorList>
    </citation>
    <scope>NUCLEOTIDE SEQUENCE [LARGE SCALE GENOMIC DNA]</scope>
    <source>
        <strain evidence="11">CG22_combo_CG10-13_8_21_14_all_39_12</strain>
    </source>
</reference>
<dbReference type="InterPro" id="IPR027417">
    <property type="entry name" value="P-loop_NTPase"/>
</dbReference>
<dbReference type="Gene3D" id="3.40.50.300">
    <property type="entry name" value="P-loop containing nucleotide triphosphate hydrolases"/>
    <property type="match status" value="2"/>
</dbReference>
<evidence type="ECO:0000256" key="1">
    <source>
        <dbReference type="ARBA" id="ARBA00022741"/>
    </source>
</evidence>
<evidence type="ECO:0000256" key="7">
    <source>
        <dbReference type="ARBA" id="ARBA00023204"/>
    </source>
</evidence>
<dbReference type="CDD" id="cd18037">
    <property type="entry name" value="DEXSc_Pif1_like"/>
    <property type="match status" value="1"/>
</dbReference>
<evidence type="ECO:0000256" key="8">
    <source>
        <dbReference type="ARBA" id="ARBA00023235"/>
    </source>
</evidence>
<comment type="caution">
    <text evidence="11">The sequence shown here is derived from an EMBL/GenBank/DDBJ whole genome shotgun (WGS) entry which is preliminary data.</text>
</comment>
<dbReference type="InterPro" id="IPR010285">
    <property type="entry name" value="DNA_helicase_pif1-like_DEAD"/>
</dbReference>
<protein>
    <submittedName>
        <fullName evidence="11">Helicase</fullName>
    </submittedName>
</protein>
<dbReference type="CDD" id="cd18809">
    <property type="entry name" value="SF1_C_RecD"/>
    <property type="match status" value="1"/>
</dbReference>
<organism evidence="11 12">
    <name type="scientific">candidate division WWE3 bacterium CG22_combo_CG10-13_8_21_14_all_39_12</name>
    <dbReference type="NCBI Taxonomy" id="1975094"/>
    <lineage>
        <taxon>Bacteria</taxon>
        <taxon>Katanobacteria</taxon>
    </lineage>
</organism>
<gene>
    <name evidence="11" type="ORF">COX05_02860</name>
</gene>
<feature type="non-terminal residue" evidence="11">
    <location>
        <position position="1"/>
    </location>
</feature>
<dbReference type="GO" id="GO:0003678">
    <property type="term" value="F:DNA helicase activity"/>
    <property type="evidence" value="ECO:0007669"/>
    <property type="project" value="InterPro"/>
</dbReference>
<dbReference type="Proteomes" id="UP000228495">
    <property type="component" value="Unassembled WGS sequence"/>
</dbReference>
<evidence type="ECO:0000259" key="9">
    <source>
        <dbReference type="Pfam" id="PF05970"/>
    </source>
</evidence>
<keyword evidence="5" id="KW-0067">ATP-binding</keyword>
<keyword evidence="3" id="KW-0378">Hydrolase</keyword>
<keyword evidence="1" id="KW-0547">Nucleotide-binding</keyword>
<accession>A0A2H0BFP8</accession>
<keyword evidence="2" id="KW-0227">DNA damage</keyword>
<keyword evidence="4 11" id="KW-0347">Helicase</keyword>
<sequence length="409" mass="46265">ENNRLTSYITGKAGSGKSILLRYFVENTSKQVAVVAPTGVAALNVEGQTIHSFFKLAPELQDLTSLKVDYKTKEILRHLDALVIDEISMVRADLMEAINIKLQIARDNNSPFGGLQVIMFGDLFQLPPVVSDGELHRYFDHNYEGIYFFNAPVYKEIDLKIFELNHIFRQKDQDFIRLLNAVRDGNVNSDVLSHLNQRAEIALPETGYLTLAGHNATVSRINHEKLAELDGEEKVYIAEISGDLKESSFPTEKELRLKEGAQIMLLKNDRQKPPRWVNGTVGVVTKLSDDIIRVNIDGVEHTISKESWNSIRYYYDAEKRELEKEIVSSFTQFPIRLAWAITIHKSQGQTYESVAVDLTDGAFAHGQTYVALSRCTSLDGLYLTSPIQPEDVIVDQEIVSFMRKIEVNE</sequence>
<keyword evidence="7" id="KW-0234">DNA repair</keyword>
<evidence type="ECO:0000256" key="6">
    <source>
        <dbReference type="ARBA" id="ARBA00023125"/>
    </source>
</evidence>
<keyword evidence="6" id="KW-0238">DNA-binding</keyword>
<dbReference type="GO" id="GO:0000723">
    <property type="term" value="P:telomere maintenance"/>
    <property type="evidence" value="ECO:0007669"/>
    <property type="project" value="InterPro"/>
</dbReference>
<dbReference type="PANTHER" id="PTHR47642">
    <property type="entry name" value="ATP-DEPENDENT DNA HELICASE"/>
    <property type="match status" value="1"/>
</dbReference>
<evidence type="ECO:0000256" key="2">
    <source>
        <dbReference type="ARBA" id="ARBA00022763"/>
    </source>
</evidence>
<dbReference type="Pfam" id="PF21530">
    <property type="entry name" value="Pif1_2B_dom"/>
    <property type="match status" value="1"/>
</dbReference>
<feature type="domain" description="DNA helicase Pif1-like 2B" evidence="10">
    <location>
        <begin position="248"/>
        <end position="287"/>
    </location>
</feature>
<feature type="domain" description="DNA helicase Pif1-like DEAD-box helicase" evidence="9">
    <location>
        <begin position="7"/>
        <end position="189"/>
    </location>
</feature>
<evidence type="ECO:0000259" key="10">
    <source>
        <dbReference type="Pfam" id="PF21530"/>
    </source>
</evidence>
<dbReference type="InterPro" id="IPR051055">
    <property type="entry name" value="PIF1_helicase"/>
</dbReference>